<evidence type="ECO:0000313" key="6">
    <source>
        <dbReference type="Proteomes" id="UP001595776"/>
    </source>
</evidence>
<proteinExistence type="predicted"/>
<dbReference type="SUPFAM" id="SSF46955">
    <property type="entry name" value="Putative DNA-binding domain"/>
    <property type="match status" value="1"/>
</dbReference>
<feature type="domain" description="HTH merR-type" evidence="4">
    <location>
        <begin position="1"/>
        <end position="72"/>
    </location>
</feature>
<evidence type="ECO:0000256" key="2">
    <source>
        <dbReference type="ARBA" id="ARBA00023125"/>
    </source>
</evidence>
<dbReference type="Gene3D" id="1.10.1660.10">
    <property type="match status" value="1"/>
</dbReference>
<name>A0ABV8U5P2_9PROT</name>
<dbReference type="InterPro" id="IPR000551">
    <property type="entry name" value="MerR-type_HTH_dom"/>
</dbReference>
<dbReference type="Pfam" id="PF09278">
    <property type="entry name" value="MerR-DNA-bind"/>
    <property type="match status" value="1"/>
</dbReference>
<dbReference type="RefSeq" id="WP_068150151.1">
    <property type="nucleotide sequence ID" value="NZ_JBHSCR010000001.1"/>
</dbReference>
<sequence length="134" mass="14851">MAQLTIGKLADATGVGIETIRYYERCHVLPTPERTSAGYRVYGLENVRQLKFVKEAQSLGFTLKEIRELLELSASPEADCATVNKIARAKIAQIDGKLALLSKIKQNLEVLAEYCPGNEQPLQDCSIINHLYGD</sequence>
<reference evidence="6" key="1">
    <citation type="journal article" date="2019" name="Int. J. Syst. Evol. Microbiol.">
        <title>The Global Catalogue of Microorganisms (GCM) 10K type strain sequencing project: providing services to taxonomists for standard genome sequencing and annotation.</title>
        <authorList>
            <consortium name="The Broad Institute Genomics Platform"/>
            <consortium name="The Broad Institute Genome Sequencing Center for Infectious Disease"/>
            <person name="Wu L."/>
            <person name="Ma J."/>
        </authorList>
    </citation>
    <scope>NUCLEOTIDE SEQUENCE [LARGE SCALE GENOMIC DNA]</scope>
    <source>
        <strain evidence="6">CGMCC 1.15304</strain>
    </source>
</reference>
<dbReference type="GO" id="GO:0003677">
    <property type="term" value="F:DNA binding"/>
    <property type="evidence" value="ECO:0007669"/>
    <property type="project" value="UniProtKB-KW"/>
</dbReference>
<dbReference type="Proteomes" id="UP001595776">
    <property type="component" value="Unassembled WGS sequence"/>
</dbReference>
<keyword evidence="2 5" id="KW-0238">DNA-binding</keyword>
<accession>A0ABV8U5P2</accession>
<dbReference type="InterPro" id="IPR015358">
    <property type="entry name" value="Tscrpt_reg_MerR_DNA-bd"/>
</dbReference>
<dbReference type="PROSITE" id="PS50937">
    <property type="entry name" value="HTH_MERR_2"/>
    <property type="match status" value="1"/>
</dbReference>
<organism evidence="5 6">
    <name type="scientific">Kordiimonas lipolytica</name>
    <dbReference type="NCBI Taxonomy" id="1662421"/>
    <lineage>
        <taxon>Bacteria</taxon>
        <taxon>Pseudomonadati</taxon>
        <taxon>Pseudomonadota</taxon>
        <taxon>Alphaproteobacteria</taxon>
        <taxon>Kordiimonadales</taxon>
        <taxon>Kordiimonadaceae</taxon>
        <taxon>Kordiimonas</taxon>
    </lineage>
</organism>
<keyword evidence="1" id="KW-0805">Transcription regulation</keyword>
<keyword evidence="3" id="KW-0804">Transcription</keyword>
<keyword evidence="6" id="KW-1185">Reference proteome</keyword>
<dbReference type="Pfam" id="PF00376">
    <property type="entry name" value="MerR"/>
    <property type="match status" value="1"/>
</dbReference>
<dbReference type="PRINTS" id="PR00040">
    <property type="entry name" value="HTHMERR"/>
</dbReference>
<evidence type="ECO:0000313" key="5">
    <source>
        <dbReference type="EMBL" id="MFC4346508.1"/>
    </source>
</evidence>
<dbReference type="EMBL" id="JBHSCR010000001">
    <property type="protein sequence ID" value="MFC4346508.1"/>
    <property type="molecule type" value="Genomic_DNA"/>
</dbReference>
<dbReference type="SMART" id="SM00422">
    <property type="entry name" value="HTH_MERR"/>
    <property type="match status" value="1"/>
</dbReference>
<dbReference type="PANTHER" id="PTHR30204">
    <property type="entry name" value="REDOX-CYCLING DRUG-SENSING TRANSCRIPTIONAL ACTIVATOR SOXR"/>
    <property type="match status" value="1"/>
</dbReference>
<dbReference type="InterPro" id="IPR047057">
    <property type="entry name" value="MerR_fam"/>
</dbReference>
<evidence type="ECO:0000259" key="4">
    <source>
        <dbReference type="PROSITE" id="PS50937"/>
    </source>
</evidence>
<protein>
    <submittedName>
        <fullName evidence="5">MerR family DNA-binding protein</fullName>
    </submittedName>
</protein>
<evidence type="ECO:0000256" key="1">
    <source>
        <dbReference type="ARBA" id="ARBA00023015"/>
    </source>
</evidence>
<gene>
    <name evidence="5" type="ORF">ACFO5Q_01450</name>
</gene>
<comment type="caution">
    <text evidence="5">The sequence shown here is derived from an EMBL/GenBank/DDBJ whole genome shotgun (WGS) entry which is preliminary data.</text>
</comment>
<evidence type="ECO:0000256" key="3">
    <source>
        <dbReference type="ARBA" id="ARBA00023163"/>
    </source>
</evidence>
<dbReference type="PANTHER" id="PTHR30204:SF92">
    <property type="entry name" value="HTH-TYPE TRANSCRIPTIONAL REGULATOR ZNTR"/>
    <property type="match status" value="1"/>
</dbReference>
<dbReference type="InterPro" id="IPR009061">
    <property type="entry name" value="DNA-bd_dom_put_sf"/>
</dbReference>